<dbReference type="PANTHER" id="PTHR33308:SF9">
    <property type="entry name" value="PEPTIDOGLYCAN HYDROLASE FLGJ"/>
    <property type="match status" value="1"/>
</dbReference>
<feature type="domain" description="LysM" evidence="6">
    <location>
        <begin position="342"/>
        <end position="385"/>
    </location>
</feature>
<dbReference type="SMART" id="SM00047">
    <property type="entry name" value="LYZ2"/>
    <property type="match status" value="1"/>
</dbReference>
<dbReference type="InterPro" id="IPR051056">
    <property type="entry name" value="Glycosyl_Hydrolase_73"/>
</dbReference>
<evidence type="ECO:0000313" key="7">
    <source>
        <dbReference type="EMBL" id="PWI25988.1"/>
    </source>
</evidence>
<accession>A0A2U3AN80</accession>
<evidence type="ECO:0000256" key="2">
    <source>
        <dbReference type="ARBA" id="ARBA00022638"/>
    </source>
</evidence>
<dbReference type="InterPro" id="IPR002901">
    <property type="entry name" value="MGlyc_endo_b_GlcNAc-like_dom"/>
</dbReference>
<evidence type="ECO:0000259" key="6">
    <source>
        <dbReference type="PROSITE" id="PS51782"/>
    </source>
</evidence>
<keyword evidence="5" id="KW-0732">Signal</keyword>
<comment type="caution">
    <text evidence="7">The sequence shown here is derived from an EMBL/GenBank/DDBJ whole genome shotgun (WGS) entry which is preliminary data.</text>
</comment>
<evidence type="ECO:0000256" key="3">
    <source>
        <dbReference type="ARBA" id="ARBA00022801"/>
    </source>
</evidence>
<dbReference type="InterPro" id="IPR018392">
    <property type="entry name" value="LysM"/>
</dbReference>
<feature type="domain" description="LysM" evidence="6">
    <location>
        <begin position="211"/>
        <end position="254"/>
    </location>
</feature>
<dbReference type="SMART" id="SM00257">
    <property type="entry name" value="LysM"/>
    <property type="match status" value="3"/>
</dbReference>
<evidence type="ECO:0000256" key="1">
    <source>
        <dbReference type="ARBA" id="ARBA00022529"/>
    </source>
</evidence>
<dbReference type="EMBL" id="QFVR01000005">
    <property type="protein sequence ID" value="PWI25988.1"/>
    <property type="molecule type" value="Genomic_DNA"/>
</dbReference>
<dbReference type="Gene3D" id="3.10.350.10">
    <property type="entry name" value="LysM domain"/>
    <property type="match status" value="3"/>
</dbReference>
<feature type="domain" description="LysM" evidence="6">
    <location>
        <begin position="282"/>
        <end position="325"/>
    </location>
</feature>
<dbReference type="AlphaFoldDB" id="A0A2U3AN80"/>
<dbReference type="GO" id="GO:0004040">
    <property type="term" value="F:amidase activity"/>
    <property type="evidence" value="ECO:0007669"/>
    <property type="project" value="InterPro"/>
</dbReference>
<proteinExistence type="predicted"/>
<reference evidence="7 8" key="1">
    <citation type="submission" date="2018-05" db="EMBL/GenBank/DDBJ databases">
        <title>Kurthia sibirica genome sequence.</title>
        <authorList>
            <person name="Maclea K.S."/>
            <person name="Goen A.E."/>
        </authorList>
    </citation>
    <scope>NUCLEOTIDE SEQUENCE [LARGE SCALE GENOMIC DNA]</scope>
    <source>
        <strain evidence="7 8">ATCC 49154</strain>
    </source>
</reference>
<dbReference type="PANTHER" id="PTHR33308">
    <property type="entry name" value="PEPTIDOGLYCAN HYDROLASE FLGJ"/>
    <property type="match status" value="1"/>
</dbReference>
<dbReference type="GO" id="GO:0042742">
    <property type="term" value="P:defense response to bacterium"/>
    <property type="evidence" value="ECO:0007669"/>
    <property type="project" value="UniProtKB-KW"/>
</dbReference>
<gene>
    <name evidence="7" type="ORF">DEX24_05505</name>
</gene>
<keyword evidence="1" id="KW-0929">Antimicrobial</keyword>
<evidence type="ECO:0000313" key="8">
    <source>
        <dbReference type="Proteomes" id="UP000245938"/>
    </source>
</evidence>
<feature type="signal peptide" evidence="5">
    <location>
        <begin position="1"/>
        <end position="32"/>
    </location>
</feature>
<dbReference type="InterPro" id="IPR036779">
    <property type="entry name" value="LysM_dom_sf"/>
</dbReference>
<organism evidence="7 8">
    <name type="scientific">Kurthia sibirica</name>
    <dbReference type="NCBI Taxonomy" id="202750"/>
    <lineage>
        <taxon>Bacteria</taxon>
        <taxon>Bacillati</taxon>
        <taxon>Bacillota</taxon>
        <taxon>Bacilli</taxon>
        <taxon>Bacillales</taxon>
        <taxon>Caryophanaceae</taxon>
        <taxon>Kurthia</taxon>
    </lineage>
</organism>
<dbReference type="Pfam" id="PF01832">
    <property type="entry name" value="Glucosaminidase"/>
    <property type="match status" value="1"/>
</dbReference>
<keyword evidence="8" id="KW-1185">Reference proteome</keyword>
<keyword evidence="2" id="KW-0081">Bacteriolytic enzyme</keyword>
<dbReference type="GO" id="GO:0031640">
    <property type="term" value="P:killing of cells of another organism"/>
    <property type="evidence" value="ECO:0007669"/>
    <property type="project" value="UniProtKB-KW"/>
</dbReference>
<name>A0A2U3AN80_9BACL</name>
<protein>
    <recommendedName>
        <fullName evidence="4">Peptidoglycan hydrolase</fullName>
    </recommendedName>
</protein>
<dbReference type="Gene3D" id="1.10.530.10">
    <property type="match status" value="1"/>
</dbReference>
<dbReference type="Pfam" id="PF01476">
    <property type="entry name" value="LysM"/>
    <property type="match status" value="3"/>
</dbReference>
<keyword evidence="3" id="KW-0378">Hydrolase</keyword>
<dbReference type="Gene3D" id="4.10.80.30">
    <property type="entry name" value="DNA polymerase, domain 6"/>
    <property type="match status" value="1"/>
</dbReference>
<feature type="chain" id="PRO_5015749802" description="Peptidoglycan hydrolase" evidence="5">
    <location>
        <begin position="33"/>
        <end position="387"/>
    </location>
</feature>
<dbReference type="Proteomes" id="UP000245938">
    <property type="component" value="Unassembled WGS sequence"/>
</dbReference>
<dbReference type="OrthoDB" id="977752at2"/>
<dbReference type="CDD" id="cd00118">
    <property type="entry name" value="LysM"/>
    <property type="match status" value="3"/>
</dbReference>
<evidence type="ECO:0000256" key="4">
    <source>
        <dbReference type="ARBA" id="ARBA00032108"/>
    </source>
</evidence>
<evidence type="ECO:0000256" key="5">
    <source>
        <dbReference type="SAM" id="SignalP"/>
    </source>
</evidence>
<dbReference type="PROSITE" id="PS51782">
    <property type="entry name" value="LYSM"/>
    <property type="match status" value="3"/>
</dbReference>
<sequence length="387" mass="43812">MKGWVYVKYGKYISLATATLIGLSSISTIAQAQNSIVQTNTNQNQLAFIETIGQSAMVISAHEGIYASIMIAQAILESNYGNSSLSQNPNYNLFGMKGSYEGNSARFTTKEDDGKGKISTSKANFRQYANYEQSLYDYAKLVTKGTTYNSMIYAGIWKSNAATYVEASEFLQGRYATDSTYAKKLQRLIQRYDLTRFDKESTEILPVKNNQIIRIQKEDTVEGIALAYDLTVEQLLALNNRQDPHLKVGEKFVVPNNKKRQPIVQKKVKRPAPKPIVYRATKYYRVKAGDSLTSIAKKYRITTTQLKKWNDLTTATLTKNKRLIVDVERNNKKMTTVNKQQKLYRIQEEDTLASIASLSNTTEQALMELNHLLTEFVYVGQVIKLSK</sequence>
<dbReference type="SUPFAM" id="SSF54106">
    <property type="entry name" value="LysM domain"/>
    <property type="match status" value="3"/>
</dbReference>